<keyword evidence="3 5" id="KW-0418">Kinase</keyword>
<dbReference type="InterPro" id="IPR050306">
    <property type="entry name" value="PfkB_Carbo_kinase"/>
</dbReference>
<dbReference type="PANTHER" id="PTHR43085:SF15">
    <property type="entry name" value="2-DEHYDRO-3-DEOXYGLUCONOKINASE"/>
    <property type="match status" value="1"/>
</dbReference>
<dbReference type="GO" id="GO:0005829">
    <property type="term" value="C:cytosol"/>
    <property type="evidence" value="ECO:0007669"/>
    <property type="project" value="TreeGrafter"/>
</dbReference>
<evidence type="ECO:0000259" key="4">
    <source>
        <dbReference type="Pfam" id="PF00294"/>
    </source>
</evidence>
<dbReference type="InterPro" id="IPR029056">
    <property type="entry name" value="Ribokinase-like"/>
</dbReference>
<accession>A0A934IBI1</accession>
<evidence type="ECO:0000313" key="6">
    <source>
        <dbReference type="Proteomes" id="UP000642488"/>
    </source>
</evidence>
<dbReference type="Gene3D" id="3.40.1190.20">
    <property type="match status" value="1"/>
</dbReference>
<evidence type="ECO:0000256" key="1">
    <source>
        <dbReference type="ARBA" id="ARBA00010688"/>
    </source>
</evidence>
<comment type="caution">
    <text evidence="5">The sequence shown here is derived from an EMBL/GenBank/DDBJ whole genome shotgun (WGS) entry which is preliminary data.</text>
</comment>
<dbReference type="Pfam" id="PF00294">
    <property type="entry name" value="PfkB"/>
    <property type="match status" value="1"/>
</dbReference>
<evidence type="ECO:0000313" key="5">
    <source>
        <dbReference type="EMBL" id="MBJ3764049.1"/>
    </source>
</evidence>
<comment type="similarity">
    <text evidence="1">Belongs to the carbohydrate kinase PfkB family.</text>
</comment>
<dbReference type="EMBL" id="JAEKPD010000016">
    <property type="protein sequence ID" value="MBJ3764049.1"/>
    <property type="molecule type" value="Genomic_DNA"/>
</dbReference>
<dbReference type="GO" id="GO:0019698">
    <property type="term" value="P:D-galacturonate catabolic process"/>
    <property type="evidence" value="ECO:0007669"/>
    <property type="project" value="TreeGrafter"/>
</dbReference>
<feature type="domain" description="Carbohydrate kinase PfkB" evidence="4">
    <location>
        <begin position="4"/>
        <end position="294"/>
    </location>
</feature>
<organism evidence="5 6">
    <name type="scientific">Palleronia pontilimi</name>
    <dbReference type="NCBI Taxonomy" id="1964209"/>
    <lineage>
        <taxon>Bacteria</taxon>
        <taxon>Pseudomonadati</taxon>
        <taxon>Pseudomonadota</taxon>
        <taxon>Alphaproteobacteria</taxon>
        <taxon>Rhodobacterales</taxon>
        <taxon>Roseobacteraceae</taxon>
        <taxon>Palleronia</taxon>
    </lineage>
</organism>
<keyword evidence="6" id="KW-1185">Reference proteome</keyword>
<keyword evidence="2" id="KW-0808">Transferase</keyword>
<dbReference type="GO" id="GO:0008673">
    <property type="term" value="F:2-dehydro-3-deoxygluconokinase activity"/>
    <property type="evidence" value="ECO:0007669"/>
    <property type="project" value="TreeGrafter"/>
</dbReference>
<dbReference type="InterPro" id="IPR011611">
    <property type="entry name" value="PfkB_dom"/>
</dbReference>
<dbReference type="Proteomes" id="UP000642488">
    <property type="component" value="Unassembled WGS sequence"/>
</dbReference>
<dbReference type="SUPFAM" id="SSF53613">
    <property type="entry name" value="Ribokinase-like"/>
    <property type="match status" value="1"/>
</dbReference>
<sequence>MSGSLLCLGECMVELAQTGPDTYRRGFAGDTFNTAWYARKLLPPAWDVSYGSCIGTDAVSDEMAGFMADQGITPHLRRIPDRSVGLYMISTKDGERSFSYWRSHSAARLLADDTGWLDALLKDRAHIHLSGITLAILPPPHRATLCQTLRRAREAGSFVSFDTNLRPRLWEDAAAMKAGLTLGAGAADLVLPSFDEETTLFGDPTPSDTIARYRDGGARVVVVKNGAAPVTLWSDDTGTQTLDPQPVTPTDTTAAGDSFAAGVLAGLATGTPLEDAVRRAMALSAQVIQHPGALVPQIFEGESP</sequence>
<evidence type="ECO:0000256" key="3">
    <source>
        <dbReference type="ARBA" id="ARBA00022777"/>
    </source>
</evidence>
<dbReference type="CDD" id="cd01166">
    <property type="entry name" value="KdgK"/>
    <property type="match status" value="1"/>
</dbReference>
<dbReference type="PANTHER" id="PTHR43085">
    <property type="entry name" value="HEXOKINASE FAMILY MEMBER"/>
    <property type="match status" value="1"/>
</dbReference>
<evidence type="ECO:0000256" key="2">
    <source>
        <dbReference type="ARBA" id="ARBA00022679"/>
    </source>
</evidence>
<proteinExistence type="inferred from homology"/>
<dbReference type="GO" id="GO:0006974">
    <property type="term" value="P:DNA damage response"/>
    <property type="evidence" value="ECO:0007669"/>
    <property type="project" value="TreeGrafter"/>
</dbReference>
<dbReference type="AlphaFoldDB" id="A0A934IBI1"/>
<dbReference type="GO" id="GO:0042840">
    <property type="term" value="P:D-glucuronate catabolic process"/>
    <property type="evidence" value="ECO:0007669"/>
    <property type="project" value="TreeGrafter"/>
</dbReference>
<dbReference type="PROSITE" id="PS00584">
    <property type="entry name" value="PFKB_KINASES_2"/>
    <property type="match status" value="1"/>
</dbReference>
<reference evidence="5" key="1">
    <citation type="submission" date="2020-12" db="EMBL/GenBank/DDBJ databases">
        <title>Bacterial taxonomy.</title>
        <authorList>
            <person name="Pan X."/>
        </authorList>
    </citation>
    <scope>NUCLEOTIDE SEQUENCE</scope>
    <source>
        <strain evidence="5">KCTC 52957</strain>
    </source>
</reference>
<protein>
    <submittedName>
        <fullName evidence="5">Sugar kinase</fullName>
    </submittedName>
</protein>
<gene>
    <name evidence="5" type="ORF">ILP92_14965</name>
</gene>
<dbReference type="InterPro" id="IPR002173">
    <property type="entry name" value="Carboh/pur_kinase_PfkB_CS"/>
</dbReference>
<dbReference type="RefSeq" id="WP_198917225.1">
    <property type="nucleotide sequence ID" value="NZ_JAEKPD010000016.1"/>
</dbReference>
<name>A0A934IBI1_9RHOB</name>